<name>B5Y4E8_PHATC</name>
<organism evidence="3 4">
    <name type="scientific">Phaeodactylum tricornutum (strain CCAP 1055/1)</name>
    <dbReference type="NCBI Taxonomy" id="556484"/>
    <lineage>
        <taxon>Eukaryota</taxon>
        <taxon>Sar</taxon>
        <taxon>Stramenopiles</taxon>
        <taxon>Ochrophyta</taxon>
        <taxon>Bacillariophyta</taxon>
        <taxon>Bacillariophyceae</taxon>
        <taxon>Bacillariophycidae</taxon>
        <taxon>Naviculales</taxon>
        <taxon>Phaeodactylaceae</taxon>
        <taxon>Phaeodactylum</taxon>
    </lineage>
</organism>
<proteinExistence type="predicted"/>
<evidence type="ECO:0000259" key="2">
    <source>
        <dbReference type="PROSITE" id="PS50994"/>
    </source>
</evidence>
<evidence type="ECO:0000256" key="1">
    <source>
        <dbReference type="SAM" id="MobiDB-lite"/>
    </source>
</evidence>
<dbReference type="GO" id="GO:0015074">
    <property type="term" value="P:DNA integration"/>
    <property type="evidence" value="ECO:0007669"/>
    <property type="project" value="InterPro"/>
</dbReference>
<sequence length="1108" mass="122734">MDPLEHVLVNLLGATTLDSSYRRFFEEYGITQASELASITEHCLAMVSYGVLTPAVGDGPASIVRTFLPPAQQDRILKIVQWFLLKGTNVTNNTWLELTSDVLEYWQPASAIVAPATPVGSDARSSFAESAAAKFRKTIKNHSVPYPKFSEDRFWVTWNTNIRIKLRIHGVQFVLDPDYLPQTVDEMDTFVEMQNFVFGVFNDILLTPRARGILHKHVDELDAQSVYRDLVASYGKGINAQITATSIETKLTLYSFATSKSKTCVTFLTTWRNLIYDLERINKFPLPDHQKSVRLKSAVRSHPQLKLFLGNVQLYSCTHVGKSSDDSDFEYVYDLMLEHATNIDQTDFEDRGNNRGGRSANNAKSQSSSKKKTNKPLGKKHKNYVPPEKWNALSPEEKRTIMDQRGPCPAAAPASALSVNAAATQPPPTVYVSDSTAVDNQSLASTQVPNAAASGHLLRSLISNSAARQPSNGATSDSFSVNGTTYRREVNHASVRYRLSTHDVSLTKDSLIDGGANGGLSGSDVTVISQSLSQATVSGIGNSELTNLRLSTVAGLIHTTDGPIIGVFNQYAHLGTGNTIHLCNQMRSWGVTSIVTSDGRFVIPLSVSGGLTYLSMQAPTEEDLDNFEWVHFTADNEWDPNGVSSLLLRPMMISVCSFLPTMFRDERFNNFGLLAHSTVVSRSPLNADVLQPNFGWVPSARISRTFENTTQFARADARLPLRKHFKSRFPAANVSRLNEIVATNTFFSDTPAADDGIFNHGGGGGRKSQFAHAFEDFICTHGAPNALLSDNARAQIGKQALQILRMYAIDDMQCEPHHQHQNYAERRIQEVKKMVNTIMDCTNTPPEYWLLCLFYVTYLLNCLAVESLNWRTPLQVAYGQRPDISALLLFRWFEPVYYYDPDHASFPSQSREKTGRWIGVAEHKGDALTYWILTDNTHQAVARSVVCSANVDNGLKNHRAANSSPDGGEPSNPKPIVLALSDLRNPAAINPSLFESPAFSPDELIAPDGQSHRALVARKIVDADSDNRQAIRFLLQIDEKDADEIILYNELCDLMEAQQTDRVTNGNVEGHFKFTGVIGHQGPLQPTDVNYKGSSWNDLVQWEDGSQT</sequence>
<dbReference type="AlphaFoldDB" id="B5Y4E8"/>
<reference evidence="3 4" key="1">
    <citation type="journal article" date="2008" name="Nature">
        <title>The Phaeodactylum genome reveals the evolutionary history of diatom genomes.</title>
        <authorList>
            <person name="Bowler C."/>
            <person name="Allen A.E."/>
            <person name="Badger J.H."/>
            <person name="Grimwood J."/>
            <person name="Jabbari K."/>
            <person name="Kuo A."/>
            <person name="Maheswari U."/>
            <person name="Martens C."/>
            <person name="Maumus F."/>
            <person name="Otillar R.P."/>
            <person name="Rayko E."/>
            <person name="Salamov A."/>
            <person name="Vandepoele K."/>
            <person name="Beszteri B."/>
            <person name="Gruber A."/>
            <person name="Heijde M."/>
            <person name="Katinka M."/>
            <person name="Mock T."/>
            <person name="Valentin K."/>
            <person name="Verret F."/>
            <person name="Berges J.A."/>
            <person name="Brownlee C."/>
            <person name="Cadoret J.P."/>
            <person name="Chiovitti A."/>
            <person name="Choi C.J."/>
            <person name="Coesel S."/>
            <person name="De Martino A."/>
            <person name="Detter J.C."/>
            <person name="Durkin C."/>
            <person name="Falciatore A."/>
            <person name="Fournet J."/>
            <person name="Haruta M."/>
            <person name="Huysman M.J."/>
            <person name="Jenkins B.D."/>
            <person name="Jiroutova K."/>
            <person name="Jorgensen R.E."/>
            <person name="Joubert Y."/>
            <person name="Kaplan A."/>
            <person name="Kroger N."/>
            <person name="Kroth P.G."/>
            <person name="La Roche J."/>
            <person name="Lindquist E."/>
            <person name="Lommer M."/>
            <person name="Martin-Jezequel V."/>
            <person name="Lopez P.J."/>
            <person name="Lucas S."/>
            <person name="Mangogna M."/>
            <person name="McGinnis K."/>
            <person name="Medlin L.K."/>
            <person name="Montsant A."/>
            <person name="Oudot-Le Secq M.P."/>
            <person name="Napoli C."/>
            <person name="Obornik M."/>
            <person name="Parker M.S."/>
            <person name="Petit J.L."/>
            <person name="Porcel B.M."/>
            <person name="Poulsen N."/>
            <person name="Robison M."/>
            <person name="Rychlewski L."/>
            <person name="Rynearson T.A."/>
            <person name="Schmutz J."/>
            <person name="Shapiro H."/>
            <person name="Siaut M."/>
            <person name="Stanley M."/>
            <person name="Sussman M.R."/>
            <person name="Taylor A.R."/>
            <person name="Vardi A."/>
            <person name="von Dassow P."/>
            <person name="Vyverman W."/>
            <person name="Willis A."/>
            <person name="Wyrwicz L.S."/>
            <person name="Rokhsar D.S."/>
            <person name="Weissenbach J."/>
            <person name="Armbrust E.V."/>
            <person name="Green B.R."/>
            <person name="Van de Peer Y."/>
            <person name="Grigoriev I.V."/>
        </authorList>
    </citation>
    <scope>NUCLEOTIDE SEQUENCE [LARGE SCALE GENOMIC DNA]</scope>
    <source>
        <strain evidence="3 4">CCAP 1055/1</strain>
    </source>
</reference>
<gene>
    <name evidence="3" type="ORF">PHATR_33124</name>
</gene>
<accession>B5Y4E8</accession>
<dbReference type="Proteomes" id="UP000000759">
    <property type="component" value="Chromosome 3"/>
</dbReference>
<dbReference type="KEGG" id="pti:PHATR_33124"/>
<dbReference type="RefSeq" id="XP_002186280.1">
    <property type="nucleotide sequence ID" value="XM_002186244.1"/>
</dbReference>
<dbReference type="InterPro" id="IPR001584">
    <property type="entry name" value="Integrase_cat-core"/>
</dbReference>
<dbReference type="GeneID" id="7204255"/>
<dbReference type="Gene3D" id="3.30.420.10">
    <property type="entry name" value="Ribonuclease H-like superfamily/Ribonuclease H"/>
    <property type="match status" value="1"/>
</dbReference>
<feature type="compositionally biased region" description="Low complexity" evidence="1">
    <location>
        <begin position="356"/>
        <end position="368"/>
    </location>
</feature>
<reference evidence="4" key="2">
    <citation type="submission" date="2008-08" db="EMBL/GenBank/DDBJ databases">
        <authorList>
            <consortium name="Diatom Consortium"/>
            <person name="Grigoriev I."/>
            <person name="Grimwood J."/>
            <person name="Kuo A."/>
            <person name="Otillar R.P."/>
            <person name="Salamov A."/>
            <person name="Detter J.C."/>
            <person name="Lindquist E."/>
            <person name="Shapiro H."/>
            <person name="Lucas S."/>
            <person name="Glavina del Rio T."/>
            <person name="Pitluck S."/>
            <person name="Rokhsar D."/>
            <person name="Bowler C."/>
        </authorList>
    </citation>
    <scope>GENOME REANNOTATION</scope>
    <source>
        <strain evidence="4">CCAP 1055/1</strain>
    </source>
</reference>
<dbReference type="OrthoDB" id="413361at2759"/>
<dbReference type="InterPro" id="IPR036397">
    <property type="entry name" value="RNaseH_sf"/>
</dbReference>
<dbReference type="PROSITE" id="PS50994">
    <property type="entry name" value="INTEGRASE"/>
    <property type="match status" value="1"/>
</dbReference>
<dbReference type="SUPFAM" id="SSF53098">
    <property type="entry name" value="Ribonuclease H-like"/>
    <property type="match status" value="1"/>
</dbReference>
<dbReference type="EMBL" id="CP001142">
    <property type="protein sequence ID" value="ACI65750.1"/>
    <property type="molecule type" value="Genomic_DNA"/>
</dbReference>
<feature type="region of interest" description="Disordered" evidence="1">
    <location>
        <begin position="346"/>
        <end position="392"/>
    </location>
</feature>
<dbReference type="HOGENOM" id="CLU_000850_0_1_1"/>
<dbReference type="InterPro" id="IPR012337">
    <property type="entry name" value="RNaseH-like_sf"/>
</dbReference>
<dbReference type="GO" id="GO:0003676">
    <property type="term" value="F:nucleic acid binding"/>
    <property type="evidence" value="ECO:0007669"/>
    <property type="project" value="InterPro"/>
</dbReference>
<keyword evidence="4" id="KW-1185">Reference proteome</keyword>
<dbReference type="InParanoid" id="B5Y4E8"/>
<evidence type="ECO:0000313" key="4">
    <source>
        <dbReference type="Proteomes" id="UP000000759"/>
    </source>
</evidence>
<dbReference type="PaxDb" id="2850-Phatr33124"/>
<feature type="domain" description="Integrase catalytic" evidence="2">
    <location>
        <begin position="773"/>
        <end position="881"/>
    </location>
</feature>
<protein>
    <recommendedName>
        <fullName evidence="2">Integrase catalytic domain-containing protein</fullName>
    </recommendedName>
</protein>
<feature type="compositionally biased region" description="Basic residues" evidence="1">
    <location>
        <begin position="369"/>
        <end position="383"/>
    </location>
</feature>
<evidence type="ECO:0000313" key="3">
    <source>
        <dbReference type="EMBL" id="ACI65750.1"/>
    </source>
</evidence>